<dbReference type="PANTHER" id="PTHR14110">
    <property type="entry name" value="MITOCHONDRIAL IMPORT INNER MEMBRANE TRANSLOCASE SUBUNIT TIM22"/>
    <property type="match status" value="1"/>
</dbReference>
<organism evidence="5 6">
    <name type="scientific">Artemisia annua</name>
    <name type="common">Sweet wormwood</name>
    <dbReference type="NCBI Taxonomy" id="35608"/>
    <lineage>
        <taxon>Eukaryota</taxon>
        <taxon>Viridiplantae</taxon>
        <taxon>Streptophyta</taxon>
        <taxon>Embryophyta</taxon>
        <taxon>Tracheophyta</taxon>
        <taxon>Spermatophyta</taxon>
        <taxon>Magnoliopsida</taxon>
        <taxon>eudicotyledons</taxon>
        <taxon>Gunneridae</taxon>
        <taxon>Pentapetalae</taxon>
        <taxon>asterids</taxon>
        <taxon>campanulids</taxon>
        <taxon>Asterales</taxon>
        <taxon>Asteraceae</taxon>
        <taxon>Asteroideae</taxon>
        <taxon>Anthemideae</taxon>
        <taxon>Artemisiinae</taxon>
        <taxon>Artemisia</taxon>
    </lineage>
</organism>
<evidence type="ECO:0008006" key="7">
    <source>
        <dbReference type="Google" id="ProtNLM"/>
    </source>
</evidence>
<dbReference type="GO" id="GO:0008320">
    <property type="term" value="F:protein transmembrane transporter activity"/>
    <property type="evidence" value="ECO:0007669"/>
    <property type="project" value="TreeGrafter"/>
</dbReference>
<comment type="caution">
    <text evidence="5">The sequence shown here is derived from an EMBL/GenBank/DDBJ whole genome shotgun (WGS) entry which is preliminary data.</text>
</comment>
<protein>
    <recommendedName>
        <fullName evidence="7">Mitochondrial inner membrane translocase subunit Tim17/Tim22/Tim23/peroxisomal protein PMP24</fullName>
    </recommendedName>
</protein>
<dbReference type="Pfam" id="PF02466">
    <property type="entry name" value="Tim17"/>
    <property type="match status" value="1"/>
</dbReference>
<keyword evidence="2" id="KW-0812">Transmembrane</keyword>
<evidence type="ECO:0000256" key="4">
    <source>
        <dbReference type="ARBA" id="ARBA00023136"/>
    </source>
</evidence>
<dbReference type="PANTHER" id="PTHR14110:SF6">
    <property type="entry name" value="OS04G0405100 PROTEIN"/>
    <property type="match status" value="1"/>
</dbReference>
<dbReference type="GO" id="GO:0045036">
    <property type="term" value="P:protein targeting to chloroplast"/>
    <property type="evidence" value="ECO:0007669"/>
    <property type="project" value="TreeGrafter"/>
</dbReference>
<proteinExistence type="predicted"/>
<name>A0A2U1KL74_ARTAN</name>
<keyword evidence="3" id="KW-1133">Transmembrane helix</keyword>
<dbReference type="GO" id="GO:0042721">
    <property type="term" value="C:TIM22 mitochondrial import inner membrane insertion complex"/>
    <property type="evidence" value="ECO:0007669"/>
    <property type="project" value="InterPro"/>
</dbReference>
<evidence type="ECO:0000256" key="1">
    <source>
        <dbReference type="ARBA" id="ARBA00004141"/>
    </source>
</evidence>
<comment type="subcellular location">
    <subcellularLocation>
        <location evidence="1">Membrane</location>
        <topology evidence="1">Multi-pass membrane protein</topology>
    </subcellularLocation>
</comment>
<evidence type="ECO:0000313" key="5">
    <source>
        <dbReference type="EMBL" id="PWA37540.1"/>
    </source>
</evidence>
<dbReference type="STRING" id="35608.A0A2U1KL74"/>
<dbReference type="GO" id="GO:0009706">
    <property type="term" value="C:chloroplast inner membrane"/>
    <property type="evidence" value="ECO:0007669"/>
    <property type="project" value="TreeGrafter"/>
</dbReference>
<dbReference type="AlphaFoldDB" id="A0A2U1KL74"/>
<evidence type="ECO:0000313" key="6">
    <source>
        <dbReference type="Proteomes" id="UP000245207"/>
    </source>
</evidence>
<sequence length="190" mass="20087">MVKIPQKKANAGTNHKDLESWLGLIGENVAVAAETVTVAAICGSLQFVASSVFPVLSCTKFDSKMPALLRGGTPLLQARNVAVMSGVYKCIHSVMTRSRGKEDVQTSLAAGFGAGFMGALMYGAKGRSAIAHGVCIALFMAGVNKIMENNSHQQADDVLNVNTSGKLSHRFETLNTLCSNSFHIIVTATK</sequence>
<dbReference type="Proteomes" id="UP000245207">
    <property type="component" value="Unassembled WGS sequence"/>
</dbReference>
<evidence type="ECO:0000256" key="2">
    <source>
        <dbReference type="ARBA" id="ARBA00022692"/>
    </source>
</evidence>
<reference evidence="5 6" key="1">
    <citation type="journal article" date="2018" name="Mol. Plant">
        <title>The genome of Artemisia annua provides insight into the evolution of Asteraceae family and artemisinin biosynthesis.</title>
        <authorList>
            <person name="Shen Q."/>
            <person name="Zhang L."/>
            <person name="Liao Z."/>
            <person name="Wang S."/>
            <person name="Yan T."/>
            <person name="Shi P."/>
            <person name="Liu M."/>
            <person name="Fu X."/>
            <person name="Pan Q."/>
            <person name="Wang Y."/>
            <person name="Lv Z."/>
            <person name="Lu X."/>
            <person name="Zhang F."/>
            <person name="Jiang W."/>
            <person name="Ma Y."/>
            <person name="Chen M."/>
            <person name="Hao X."/>
            <person name="Li L."/>
            <person name="Tang Y."/>
            <person name="Lv G."/>
            <person name="Zhou Y."/>
            <person name="Sun X."/>
            <person name="Brodelius P.E."/>
            <person name="Rose J.K.C."/>
            <person name="Tang K."/>
        </authorList>
    </citation>
    <scope>NUCLEOTIDE SEQUENCE [LARGE SCALE GENOMIC DNA]</scope>
    <source>
        <strain evidence="6">cv. Huhao1</strain>
        <tissue evidence="5">Leaf</tissue>
    </source>
</reference>
<dbReference type="InterPro" id="IPR039175">
    <property type="entry name" value="TIM22"/>
</dbReference>
<evidence type="ECO:0000256" key="3">
    <source>
        <dbReference type="ARBA" id="ARBA00022989"/>
    </source>
</evidence>
<keyword evidence="6" id="KW-1185">Reference proteome</keyword>
<accession>A0A2U1KL74</accession>
<keyword evidence="4" id="KW-0472">Membrane</keyword>
<dbReference type="EMBL" id="PKPP01016638">
    <property type="protein sequence ID" value="PWA37540.1"/>
    <property type="molecule type" value="Genomic_DNA"/>
</dbReference>
<dbReference type="GO" id="GO:0045039">
    <property type="term" value="P:protein insertion into mitochondrial inner membrane"/>
    <property type="evidence" value="ECO:0007669"/>
    <property type="project" value="InterPro"/>
</dbReference>
<gene>
    <name evidence="5" type="ORF">CTI12_AA589590</name>
</gene>